<gene>
    <name evidence="1" type="ORF">SAMN04488541_105010</name>
</gene>
<name>A0A1I2JGQ3_9BACT</name>
<evidence type="ECO:0000313" key="1">
    <source>
        <dbReference type="EMBL" id="SFF53258.1"/>
    </source>
</evidence>
<keyword evidence="2" id="KW-1185">Reference proteome</keyword>
<protein>
    <submittedName>
        <fullName evidence="1">Uncharacterized protein</fullName>
    </submittedName>
</protein>
<reference evidence="1 2" key="1">
    <citation type="submission" date="2016-10" db="EMBL/GenBank/DDBJ databases">
        <authorList>
            <person name="de Groot N.N."/>
        </authorList>
    </citation>
    <scope>NUCLEOTIDE SEQUENCE [LARGE SCALE GENOMIC DNA]</scope>
    <source>
        <strain>GEY</strain>
        <strain evidence="2">DSM 9560</strain>
    </source>
</reference>
<organism evidence="1 2">
    <name type="scientific">Thermoflexibacter ruber</name>
    <dbReference type="NCBI Taxonomy" id="1003"/>
    <lineage>
        <taxon>Bacteria</taxon>
        <taxon>Pseudomonadati</taxon>
        <taxon>Bacteroidota</taxon>
        <taxon>Cytophagia</taxon>
        <taxon>Cytophagales</taxon>
        <taxon>Thermoflexibacteraceae</taxon>
        <taxon>Thermoflexibacter</taxon>
    </lineage>
</organism>
<dbReference type="RefSeq" id="WP_245764118.1">
    <property type="nucleotide sequence ID" value="NZ_FONY01000050.1"/>
</dbReference>
<dbReference type="Proteomes" id="UP000199513">
    <property type="component" value="Unassembled WGS sequence"/>
</dbReference>
<evidence type="ECO:0000313" key="2">
    <source>
        <dbReference type="Proteomes" id="UP000199513"/>
    </source>
</evidence>
<dbReference type="EMBL" id="FONY01000050">
    <property type="protein sequence ID" value="SFF53258.1"/>
    <property type="molecule type" value="Genomic_DNA"/>
</dbReference>
<sequence>MHSQEKIIVDKLVQSSKLKEVLDDLFASNHFQEIISSEDKLVVSLKELMLKYGEIIKQEFKEVKKGEKNIEETFIYQKMMPLNPLKIEEINYKSKEDLFAELLPEVPEIKDLDAATFSRLTGEASKKLIAEIFGFKL</sequence>
<accession>A0A1I2JGQ3</accession>
<proteinExistence type="predicted"/>
<dbReference type="STRING" id="1003.SAMN04488541_105010"/>
<dbReference type="AlphaFoldDB" id="A0A1I2JGQ3"/>